<evidence type="ECO:0000313" key="4">
    <source>
        <dbReference type="EMBL" id="GAA5495223.1"/>
    </source>
</evidence>
<sequence>MIHHVHPTLKPFTGLDVLSVEPPAEDNPLINLQHPNLFITPHTAWATIEARHRLLDGLVENIKNYLAGCPSNQVV</sequence>
<dbReference type="RefSeq" id="WP_346188061.1">
    <property type="nucleotide sequence ID" value="NZ_BAABRL010000003.1"/>
</dbReference>
<dbReference type="Proteomes" id="UP001424741">
    <property type="component" value="Unassembled WGS sequence"/>
</dbReference>
<gene>
    <name evidence="4" type="primary">hprA_1</name>
    <name evidence="4" type="ORF">Rhal01_01398</name>
</gene>
<organism evidence="4 5">
    <name type="scientific">Rubritalea halochordaticola</name>
    <dbReference type="NCBI Taxonomy" id="714537"/>
    <lineage>
        <taxon>Bacteria</taxon>
        <taxon>Pseudomonadati</taxon>
        <taxon>Verrucomicrobiota</taxon>
        <taxon>Verrucomicrobiia</taxon>
        <taxon>Verrucomicrobiales</taxon>
        <taxon>Rubritaleaceae</taxon>
        <taxon>Rubritalea</taxon>
    </lineage>
</organism>
<keyword evidence="3" id="KW-0520">NAD</keyword>
<dbReference type="EMBL" id="BAABRL010000003">
    <property type="protein sequence ID" value="GAA5495223.1"/>
    <property type="molecule type" value="Genomic_DNA"/>
</dbReference>
<protein>
    <submittedName>
        <fullName evidence="4">Glycerate dehydrogenase</fullName>
    </submittedName>
</protein>
<dbReference type="PANTHER" id="PTHR43761:SF1">
    <property type="entry name" value="D-ISOMER SPECIFIC 2-HYDROXYACID DEHYDROGENASE CATALYTIC DOMAIN-CONTAINING PROTEIN-RELATED"/>
    <property type="match status" value="1"/>
</dbReference>
<dbReference type="InterPro" id="IPR050418">
    <property type="entry name" value="D-iso_2-hydroxyacid_DH_PdxB"/>
</dbReference>
<accession>A0ABP9UY99</accession>
<evidence type="ECO:0000256" key="1">
    <source>
        <dbReference type="ARBA" id="ARBA00005854"/>
    </source>
</evidence>
<keyword evidence="2" id="KW-0560">Oxidoreductase</keyword>
<proteinExistence type="inferred from homology"/>
<dbReference type="Gene3D" id="3.40.50.720">
    <property type="entry name" value="NAD(P)-binding Rossmann-like Domain"/>
    <property type="match status" value="2"/>
</dbReference>
<evidence type="ECO:0000313" key="5">
    <source>
        <dbReference type="Proteomes" id="UP001424741"/>
    </source>
</evidence>
<keyword evidence="5" id="KW-1185">Reference proteome</keyword>
<comment type="caution">
    <text evidence="4">The sequence shown here is derived from an EMBL/GenBank/DDBJ whole genome shotgun (WGS) entry which is preliminary data.</text>
</comment>
<evidence type="ECO:0000256" key="2">
    <source>
        <dbReference type="ARBA" id="ARBA00023002"/>
    </source>
</evidence>
<reference evidence="4 5" key="1">
    <citation type="submission" date="2024-02" db="EMBL/GenBank/DDBJ databases">
        <title>Rubritalea halochordaticola NBRC 107102.</title>
        <authorList>
            <person name="Ichikawa N."/>
            <person name="Katano-Makiyama Y."/>
            <person name="Hidaka K."/>
        </authorList>
    </citation>
    <scope>NUCLEOTIDE SEQUENCE [LARGE SCALE GENOMIC DNA]</scope>
    <source>
        <strain evidence="4 5">NBRC 107102</strain>
    </source>
</reference>
<comment type="similarity">
    <text evidence="1">Belongs to the D-isomer specific 2-hydroxyacid dehydrogenase family.</text>
</comment>
<dbReference type="PANTHER" id="PTHR43761">
    <property type="entry name" value="D-ISOMER SPECIFIC 2-HYDROXYACID DEHYDROGENASE FAMILY PROTEIN (AFU_ORTHOLOGUE AFUA_1G13630)"/>
    <property type="match status" value="1"/>
</dbReference>
<dbReference type="InterPro" id="IPR036291">
    <property type="entry name" value="NAD(P)-bd_dom_sf"/>
</dbReference>
<dbReference type="SUPFAM" id="SSF51735">
    <property type="entry name" value="NAD(P)-binding Rossmann-fold domains"/>
    <property type="match status" value="1"/>
</dbReference>
<evidence type="ECO:0000256" key="3">
    <source>
        <dbReference type="ARBA" id="ARBA00023027"/>
    </source>
</evidence>
<name>A0ABP9UY99_9BACT</name>